<reference evidence="3 4" key="1">
    <citation type="submission" date="2016-07" db="EMBL/GenBank/DDBJ databases">
        <title>Pervasive Adenine N6-methylation of Active Genes in Fungi.</title>
        <authorList>
            <consortium name="DOE Joint Genome Institute"/>
            <person name="Mondo S.J."/>
            <person name="Dannebaum R.O."/>
            <person name="Kuo R.C."/>
            <person name="Labutti K."/>
            <person name="Haridas S."/>
            <person name="Kuo A."/>
            <person name="Salamov A."/>
            <person name="Ahrendt S.R."/>
            <person name="Lipzen A."/>
            <person name="Sullivan W."/>
            <person name="Andreopoulos W.B."/>
            <person name="Clum A."/>
            <person name="Lindquist E."/>
            <person name="Daum C."/>
            <person name="Ramamoorthy G.K."/>
            <person name="Gryganskyi A."/>
            <person name="Culley D."/>
            <person name="Magnuson J.K."/>
            <person name="James T.Y."/>
            <person name="O'Malley M.A."/>
            <person name="Stajich J.E."/>
            <person name="Spatafora J.W."/>
            <person name="Visel A."/>
            <person name="Grigoriev I.V."/>
        </authorList>
    </citation>
    <scope>NUCLEOTIDE SEQUENCE [LARGE SCALE GENOMIC DNA]</scope>
    <source>
        <strain evidence="3 4">NRRL 1336</strain>
    </source>
</reference>
<gene>
    <name evidence="3" type="ORF">BCR42DRAFT_390217</name>
</gene>
<evidence type="ECO:0000313" key="3">
    <source>
        <dbReference type="EMBL" id="ORZ19555.1"/>
    </source>
</evidence>
<proteinExistence type="predicted"/>
<organism evidence="3 4">
    <name type="scientific">Absidia repens</name>
    <dbReference type="NCBI Taxonomy" id="90262"/>
    <lineage>
        <taxon>Eukaryota</taxon>
        <taxon>Fungi</taxon>
        <taxon>Fungi incertae sedis</taxon>
        <taxon>Mucoromycota</taxon>
        <taxon>Mucoromycotina</taxon>
        <taxon>Mucoromycetes</taxon>
        <taxon>Mucorales</taxon>
        <taxon>Cunninghamellaceae</taxon>
        <taxon>Absidia</taxon>
    </lineage>
</organism>
<dbReference type="Proteomes" id="UP000193560">
    <property type="component" value="Unassembled WGS sequence"/>
</dbReference>
<comment type="caution">
    <text evidence="3">The sequence shown here is derived from an EMBL/GenBank/DDBJ whole genome shotgun (WGS) entry which is preliminary data.</text>
</comment>
<dbReference type="AlphaFoldDB" id="A0A1X2INH3"/>
<accession>A0A1X2INH3</accession>
<keyword evidence="1" id="KW-0175">Coiled coil</keyword>
<sequence length="103" mass="12398">MIIISFKHLVIIYLYFLFSSDINLAFVQILFGVLQLLGLFLWHRRTEALRRPSHPTQQDLQLQLFDMARSNDELLEQVRFLQNRLDNLQDTINTWEQHMILLE</sequence>
<keyword evidence="4" id="KW-1185">Reference proteome</keyword>
<protein>
    <submittedName>
        <fullName evidence="3">Uncharacterized protein</fullName>
    </submittedName>
</protein>
<keyword evidence="2" id="KW-0812">Transmembrane</keyword>
<dbReference type="EMBL" id="MCGE01000007">
    <property type="protein sequence ID" value="ORZ19555.1"/>
    <property type="molecule type" value="Genomic_DNA"/>
</dbReference>
<evidence type="ECO:0000313" key="4">
    <source>
        <dbReference type="Proteomes" id="UP000193560"/>
    </source>
</evidence>
<feature type="coiled-coil region" evidence="1">
    <location>
        <begin position="71"/>
        <end position="98"/>
    </location>
</feature>
<name>A0A1X2INH3_9FUNG</name>
<evidence type="ECO:0000256" key="1">
    <source>
        <dbReference type="SAM" id="Coils"/>
    </source>
</evidence>
<keyword evidence="2" id="KW-0472">Membrane</keyword>
<keyword evidence="2" id="KW-1133">Transmembrane helix</keyword>
<feature type="transmembrane region" description="Helical" evidence="2">
    <location>
        <begin position="12"/>
        <end position="42"/>
    </location>
</feature>
<evidence type="ECO:0000256" key="2">
    <source>
        <dbReference type="SAM" id="Phobius"/>
    </source>
</evidence>